<evidence type="ECO:0000313" key="2">
    <source>
        <dbReference type="EMBL" id="MBN6100953.1"/>
    </source>
</evidence>
<evidence type="ECO:0000313" key="3">
    <source>
        <dbReference type="Proteomes" id="UP000695802"/>
    </source>
</evidence>
<organism evidence="2 3">
    <name type="scientific">Xanthomonas bonasiae</name>
    <dbReference type="NCBI Taxonomy" id="2810351"/>
    <lineage>
        <taxon>Bacteria</taxon>
        <taxon>Pseudomonadati</taxon>
        <taxon>Pseudomonadota</taxon>
        <taxon>Gammaproteobacteria</taxon>
        <taxon>Lysobacterales</taxon>
        <taxon>Lysobacteraceae</taxon>
        <taxon>Xanthomonas</taxon>
    </lineage>
</organism>
<protein>
    <recommendedName>
        <fullName evidence="4">DUF4870 domain-containing protein</fullName>
    </recommendedName>
</protein>
<dbReference type="EMBL" id="JAFIWB010000001">
    <property type="protein sequence ID" value="MBN6100953.1"/>
    <property type="molecule type" value="Genomic_DNA"/>
</dbReference>
<dbReference type="RefSeq" id="WP_206228634.1">
    <property type="nucleotide sequence ID" value="NZ_JAFIWB010000001.1"/>
</dbReference>
<evidence type="ECO:0000256" key="1">
    <source>
        <dbReference type="SAM" id="Phobius"/>
    </source>
</evidence>
<evidence type="ECO:0008006" key="4">
    <source>
        <dbReference type="Google" id="ProtNLM"/>
    </source>
</evidence>
<keyword evidence="3" id="KW-1185">Reference proteome</keyword>
<reference evidence="2 3" key="1">
    <citation type="submission" date="2021-02" db="EMBL/GenBank/DDBJ databases">
        <title>Taxonomically Unique Crown Gall-Associated Xanthomonas Stains Have Deficiency in Virulence Repertories.</title>
        <authorList>
            <person name="Mafakheri H."/>
            <person name="Taghavi S.M."/>
            <person name="Dimkic I."/>
            <person name="Nemanja K."/>
            <person name="Osdaghi E."/>
        </authorList>
    </citation>
    <scope>NUCLEOTIDE SEQUENCE [LARGE SCALE GENOMIC DNA]</scope>
    <source>
        <strain evidence="2 3">FX4</strain>
    </source>
</reference>
<keyword evidence="1" id="KW-0472">Membrane</keyword>
<accession>A0ABS3AY14</accession>
<keyword evidence="1" id="KW-0812">Transmembrane</keyword>
<comment type="caution">
    <text evidence="2">The sequence shown here is derived from an EMBL/GenBank/DDBJ whole genome shotgun (WGS) entry which is preliminary data.</text>
</comment>
<proteinExistence type="predicted"/>
<gene>
    <name evidence="2" type="ORF">JR064_02095</name>
</gene>
<dbReference type="Proteomes" id="UP000695802">
    <property type="component" value="Unassembled WGS sequence"/>
</dbReference>
<name>A0ABS3AY14_9XANT</name>
<feature type="transmembrane region" description="Helical" evidence="1">
    <location>
        <begin position="39"/>
        <end position="57"/>
    </location>
</feature>
<keyword evidence="1" id="KW-1133">Transmembrane helix</keyword>
<sequence>MRAGAPDPTASAPQRAVAVAAHLSMWLGAFAAANGHLVYMLYALLCLWVPPGRLWLATRRRRSFAAAHCAQALALGASLSLLCALLAPALLVVVAGLLALPLLMLVMLASMGLAWPPPLRPCAAAATAIPCCPGVATEQAPPRRGGRIT</sequence>